<evidence type="ECO:0000256" key="5">
    <source>
        <dbReference type="RuleBase" id="RU003719"/>
    </source>
</evidence>
<evidence type="ECO:0000256" key="4">
    <source>
        <dbReference type="ARBA" id="ARBA00023027"/>
    </source>
</evidence>
<evidence type="ECO:0000256" key="3">
    <source>
        <dbReference type="ARBA" id="ARBA00023002"/>
    </source>
</evidence>
<protein>
    <submittedName>
        <fullName evidence="8">Hydroxyacid dehydrogenase</fullName>
    </submittedName>
</protein>
<dbReference type="InterPro" id="IPR006139">
    <property type="entry name" value="D-isomer_2_OHA_DH_cat_dom"/>
</dbReference>
<dbReference type="PANTHER" id="PTHR42789:SF1">
    <property type="entry name" value="D-ISOMER SPECIFIC 2-HYDROXYACID DEHYDROGENASE FAMILY PROTEIN (AFU_ORTHOLOGUE AFUA_6G10090)"/>
    <property type="match status" value="1"/>
</dbReference>
<dbReference type="SUPFAM" id="SSF51735">
    <property type="entry name" value="NAD(P)-binding Rossmann-fold domains"/>
    <property type="match status" value="1"/>
</dbReference>
<keyword evidence="9" id="KW-1185">Reference proteome</keyword>
<evidence type="ECO:0000259" key="7">
    <source>
        <dbReference type="Pfam" id="PF02826"/>
    </source>
</evidence>
<evidence type="ECO:0000256" key="1">
    <source>
        <dbReference type="ARBA" id="ARBA00005854"/>
    </source>
</evidence>
<dbReference type="Pfam" id="PF00389">
    <property type="entry name" value="2-Hacid_dh"/>
    <property type="match status" value="1"/>
</dbReference>
<dbReference type="InterPro" id="IPR029752">
    <property type="entry name" value="D-isomer_DH_CS1"/>
</dbReference>
<dbReference type="PROSITE" id="PS00065">
    <property type="entry name" value="D_2_HYDROXYACID_DH_1"/>
    <property type="match status" value="1"/>
</dbReference>
<keyword evidence="3 5" id="KW-0560">Oxidoreductase</keyword>
<proteinExistence type="inferred from homology"/>
<reference evidence="8 9" key="1">
    <citation type="submission" date="2021-03" db="EMBL/GenBank/DDBJ databases">
        <title>The first data on the complete genome of the tetrodotoxin-producing bacterium.</title>
        <authorList>
            <person name="Melnikova D.I."/>
            <person name="Nijland R."/>
            <person name="Magarlamov T.Y."/>
        </authorList>
    </citation>
    <scope>NUCLEOTIDE SEQUENCE [LARGE SCALE GENOMIC DNA]</scope>
    <source>
        <strain evidence="8 9">1839</strain>
    </source>
</reference>
<dbReference type="InterPro" id="IPR036291">
    <property type="entry name" value="NAD(P)-bd_dom_sf"/>
</dbReference>
<evidence type="ECO:0000259" key="6">
    <source>
        <dbReference type="Pfam" id="PF00389"/>
    </source>
</evidence>
<dbReference type="PROSITE" id="PS00671">
    <property type="entry name" value="D_2_HYDROXYACID_DH_3"/>
    <property type="match status" value="1"/>
</dbReference>
<keyword evidence="4" id="KW-0520">NAD</keyword>
<dbReference type="Gene3D" id="3.40.50.720">
    <property type="entry name" value="NAD(P)-binding Rossmann-like Domain"/>
    <property type="match status" value="2"/>
</dbReference>
<dbReference type="Proteomes" id="UP000679247">
    <property type="component" value="Chromosome"/>
</dbReference>
<sequence length="318" mass="35160">MNYKVLIPQDIAQEGKDFLLEKGYEVKVGSGTDEATVISEGKDADAVLLRTSVVDRKILESLPNVKIVARHGVGFDNVDIQAAADLGIWVTNTPLSNAKTVAETTFALILTAAKNIIDVSQKMREGDFFYKNQHKGMDLEGKKLGILGFGRIGKMVAKQADAFDMEVLVYDPFVSSSVEGFPNIKIVDREELFKQADIVTLHLPSTDETKNSIGEKEFSLMKESAYFINLARGEIVNEPELISALKNKQIRGAVLDVFSQEPLPMDHPLFDLENVILTPHIASNTEECMARMALHAAMEIDRVLSGEKPSWPVNSPQR</sequence>
<dbReference type="EMBL" id="CP071709">
    <property type="protein sequence ID" value="QVY62364.1"/>
    <property type="molecule type" value="Genomic_DNA"/>
</dbReference>
<dbReference type="InterPro" id="IPR029753">
    <property type="entry name" value="D-isomer_DH_CS"/>
</dbReference>
<gene>
    <name evidence="8" type="ORF">J1899_04480</name>
</gene>
<evidence type="ECO:0000256" key="2">
    <source>
        <dbReference type="ARBA" id="ARBA00022605"/>
    </source>
</evidence>
<dbReference type="CDD" id="cd12173">
    <property type="entry name" value="PGDH_4"/>
    <property type="match status" value="1"/>
</dbReference>
<dbReference type="InterPro" id="IPR006140">
    <property type="entry name" value="D-isomer_DH_NAD-bd"/>
</dbReference>
<evidence type="ECO:0000313" key="8">
    <source>
        <dbReference type="EMBL" id="QVY62364.1"/>
    </source>
</evidence>
<accession>A0ABX8FEC8</accession>
<dbReference type="Pfam" id="PF02826">
    <property type="entry name" value="2-Hacid_dh_C"/>
    <property type="match status" value="1"/>
</dbReference>
<dbReference type="InterPro" id="IPR050857">
    <property type="entry name" value="D-2-hydroxyacid_DH"/>
</dbReference>
<comment type="similarity">
    <text evidence="1 5">Belongs to the D-isomer specific 2-hydroxyacid dehydrogenase family.</text>
</comment>
<feature type="domain" description="D-isomer specific 2-hydroxyacid dehydrogenase NAD-binding" evidence="7">
    <location>
        <begin position="106"/>
        <end position="282"/>
    </location>
</feature>
<evidence type="ECO:0000313" key="9">
    <source>
        <dbReference type="Proteomes" id="UP000679247"/>
    </source>
</evidence>
<dbReference type="PANTHER" id="PTHR42789">
    <property type="entry name" value="D-ISOMER SPECIFIC 2-HYDROXYACID DEHYDROGENASE FAMILY PROTEIN (AFU_ORTHOLOGUE AFUA_6G10090)"/>
    <property type="match status" value="1"/>
</dbReference>
<dbReference type="SUPFAM" id="SSF52283">
    <property type="entry name" value="Formate/glycerate dehydrogenase catalytic domain-like"/>
    <property type="match status" value="1"/>
</dbReference>
<feature type="domain" description="D-isomer specific 2-hydroxyacid dehydrogenase catalytic" evidence="6">
    <location>
        <begin position="5"/>
        <end position="314"/>
    </location>
</feature>
<dbReference type="RefSeq" id="WP_214477854.1">
    <property type="nucleotide sequence ID" value="NZ_CP071709.1"/>
</dbReference>
<name>A0ABX8FEC8_9BACI</name>
<keyword evidence="2" id="KW-0028">Amino-acid biosynthesis</keyword>
<organism evidence="8 9">
    <name type="scientific">Cytobacillus gottheilii</name>
    <dbReference type="NCBI Taxonomy" id="859144"/>
    <lineage>
        <taxon>Bacteria</taxon>
        <taxon>Bacillati</taxon>
        <taxon>Bacillota</taxon>
        <taxon>Bacilli</taxon>
        <taxon>Bacillales</taxon>
        <taxon>Bacillaceae</taxon>
        <taxon>Cytobacillus</taxon>
    </lineage>
</organism>